<evidence type="ECO:0000259" key="5">
    <source>
        <dbReference type="Pfam" id="PF01555"/>
    </source>
</evidence>
<dbReference type="GO" id="GO:0008170">
    <property type="term" value="F:N-methyltransferase activity"/>
    <property type="evidence" value="ECO:0007669"/>
    <property type="project" value="InterPro"/>
</dbReference>
<dbReference type="Proteomes" id="UP000597459">
    <property type="component" value="Unassembled WGS sequence"/>
</dbReference>
<accession>A0A967BA27</accession>
<evidence type="ECO:0000313" key="7">
    <source>
        <dbReference type="Proteomes" id="UP000597459"/>
    </source>
</evidence>
<dbReference type="GO" id="GO:0003677">
    <property type="term" value="F:DNA binding"/>
    <property type="evidence" value="ECO:0007669"/>
    <property type="project" value="InterPro"/>
</dbReference>
<keyword evidence="1" id="KW-0489">Methyltransferase</keyword>
<comment type="similarity">
    <text evidence="4">Belongs to the N(4)/N(6)-methyltransferase family.</text>
</comment>
<evidence type="ECO:0000256" key="3">
    <source>
        <dbReference type="ARBA" id="ARBA00047942"/>
    </source>
</evidence>
<keyword evidence="7" id="KW-1185">Reference proteome</keyword>
<evidence type="ECO:0000256" key="4">
    <source>
        <dbReference type="RuleBase" id="RU362026"/>
    </source>
</evidence>
<dbReference type="InterPro" id="IPR029063">
    <property type="entry name" value="SAM-dependent_MTases_sf"/>
</dbReference>
<dbReference type="PRINTS" id="PR00508">
    <property type="entry name" value="S21N4MTFRASE"/>
</dbReference>
<dbReference type="GO" id="GO:0009007">
    <property type="term" value="F:site-specific DNA-methyltransferase (adenine-specific) activity"/>
    <property type="evidence" value="ECO:0007669"/>
    <property type="project" value="UniProtKB-EC"/>
</dbReference>
<name>A0A967BA27_9PROT</name>
<reference evidence="6" key="1">
    <citation type="submission" date="2019-11" db="EMBL/GenBank/DDBJ databases">
        <title>Description of new Acetobacter species.</title>
        <authorList>
            <person name="Cleenwerck I."/>
            <person name="Sombolestani A.S."/>
        </authorList>
    </citation>
    <scope>NUCLEOTIDE SEQUENCE</scope>
    <source>
        <strain evidence="6">LMG 1626</strain>
    </source>
</reference>
<evidence type="ECO:0000256" key="1">
    <source>
        <dbReference type="ARBA" id="ARBA00022603"/>
    </source>
</evidence>
<gene>
    <name evidence="6" type="ORF">GOB87_12410</name>
</gene>
<dbReference type="RefSeq" id="WP_166317347.1">
    <property type="nucleotide sequence ID" value="NZ_WOTH01000031.1"/>
</dbReference>
<comment type="catalytic activity">
    <reaction evidence="3">
        <text>a 2'-deoxyadenosine in DNA + S-adenosyl-L-methionine = an N(6)-methyl-2'-deoxyadenosine in DNA + S-adenosyl-L-homocysteine + H(+)</text>
        <dbReference type="Rhea" id="RHEA:15197"/>
        <dbReference type="Rhea" id="RHEA-COMP:12418"/>
        <dbReference type="Rhea" id="RHEA-COMP:12419"/>
        <dbReference type="ChEBI" id="CHEBI:15378"/>
        <dbReference type="ChEBI" id="CHEBI:57856"/>
        <dbReference type="ChEBI" id="CHEBI:59789"/>
        <dbReference type="ChEBI" id="CHEBI:90615"/>
        <dbReference type="ChEBI" id="CHEBI:90616"/>
        <dbReference type="EC" id="2.1.1.72"/>
    </reaction>
</comment>
<dbReference type="GO" id="GO:0032259">
    <property type="term" value="P:methylation"/>
    <property type="evidence" value="ECO:0007669"/>
    <property type="project" value="UniProtKB-KW"/>
</dbReference>
<comment type="caution">
    <text evidence="6">The sequence shown here is derived from an EMBL/GenBank/DDBJ whole genome shotgun (WGS) entry which is preliminary data.</text>
</comment>
<sequence>MNTSAQDEMVRQGIAALTSPKPHGGLYSFHRYWGKKPAEPVRFLIELLSEPGDMVCDPFLGSGVTAREATSLGRRFVGGDLNPFSVKLSSFLVRPCVREAYRTELAQIEARLRPVIEASYGVTPEGTVSHLLWEDGRLSRVWMRPVGTVRRVERVLVAEDVLLAVRYEDVTDPGARTLRMFDNARINAHSSLQWSDLFTGRALHNIRLLREAIADIAPPLREAFELTLTAAIGQMSRMVFAISGRKGTTGKTPDRPEVGSWTVGYWRPRRHFEINVWNCFASRAARLLRALPHNVESVAEAPLIRQTDALDLMKDLLHGSVDLLITDPPHGDRIPYFELSELWNATLGLEAEMEREIVVSNARTRGKTTTAYVTDMSAVLETAADRLKPGGAMVLFFNSLKKAEWEFLHRTCARTSLNFVGICPMRYSAGSLAQDSRSGSMKGDQVLILSRGPLRADKVACLQAMPGWRDGQPPE</sequence>
<dbReference type="InterPro" id="IPR001091">
    <property type="entry name" value="RM_Methyltransferase"/>
</dbReference>
<protein>
    <recommendedName>
        <fullName evidence="4">Methyltransferase</fullName>
        <ecNumber evidence="4">2.1.1.-</ecNumber>
    </recommendedName>
</protein>
<dbReference type="EMBL" id="WOTH01000031">
    <property type="protein sequence ID" value="NHO54736.1"/>
    <property type="molecule type" value="Genomic_DNA"/>
</dbReference>
<dbReference type="EC" id="2.1.1.-" evidence="4"/>
<dbReference type="SUPFAM" id="SSF53335">
    <property type="entry name" value="S-adenosyl-L-methionine-dependent methyltransferases"/>
    <property type="match status" value="2"/>
</dbReference>
<dbReference type="Gene3D" id="3.40.50.150">
    <property type="entry name" value="Vaccinia Virus protein VP39"/>
    <property type="match status" value="2"/>
</dbReference>
<organism evidence="6 7">
    <name type="scientific">Acetobacter estunensis</name>
    <dbReference type="NCBI Taxonomy" id="104097"/>
    <lineage>
        <taxon>Bacteria</taxon>
        <taxon>Pseudomonadati</taxon>
        <taxon>Pseudomonadota</taxon>
        <taxon>Alphaproteobacteria</taxon>
        <taxon>Acetobacterales</taxon>
        <taxon>Acetobacteraceae</taxon>
        <taxon>Acetobacter</taxon>
    </lineage>
</organism>
<feature type="domain" description="DNA methylase N-4/N-6" evidence="5">
    <location>
        <begin position="32"/>
        <end position="87"/>
    </location>
</feature>
<evidence type="ECO:0000256" key="2">
    <source>
        <dbReference type="ARBA" id="ARBA00022679"/>
    </source>
</evidence>
<evidence type="ECO:0000313" key="6">
    <source>
        <dbReference type="EMBL" id="NHO54736.1"/>
    </source>
</evidence>
<dbReference type="Pfam" id="PF01555">
    <property type="entry name" value="N6_N4_Mtase"/>
    <property type="match status" value="1"/>
</dbReference>
<dbReference type="AlphaFoldDB" id="A0A967BA27"/>
<dbReference type="InterPro" id="IPR002941">
    <property type="entry name" value="DNA_methylase_N4/N6"/>
</dbReference>
<proteinExistence type="inferred from homology"/>
<keyword evidence="2" id="KW-0808">Transferase</keyword>